<evidence type="ECO:0008006" key="3">
    <source>
        <dbReference type="Google" id="ProtNLM"/>
    </source>
</evidence>
<dbReference type="Proteomes" id="UP000199706">
    <property type="component" value="Unassembled WGS sequence"/>
</dbReference>
<reference evidence="1 2" key="1">
    <citation type="submission" date="2016-10" db="EMBL/GenBank/DDBJ databases">
        <authorList>
            <person name="de Groot N.N."/>
        </authorList>
    </citation>
    <scope>NUCLEOTIDE SEQUENCE [LARGE SCALE GENOMIC DNA]</scope>
    <source>
        <strain evidence="1 2">LMG 2247</strain>
    </source>
</reference>
<dbReference type="RefSeq" id="WP_244106071.1">
    <property type="nucleotide sequence ID" value="NZ_CADERL010000002.1"/>
</dbReference>
<dbReference type="EMBL" id="FNCJ01000002">
    <property type="protein sequence ID" value="SDG23007.1"/>
    <property type="molecule type" value="Genomic_DNA"/>
</dbReference>
<evidence type="ECO:0000313" key="2">
    <source>
        <dbReference type="Proteomes" id="UP000199706"/>
    </source>
</evidence>
<organism evidence="1 2">
    <name type="scientific">Paraburkholderia phenazinium</name>
    <dbReference type="NCBI Taxonomy" id="60549"/>
    <lineage>
        <taxon>Bacteria</taxon>
        <taxon>Pseudomonadati</taxon>
        <taxon>Pseudomonadota</taxon>
        <taxon>Betaproteobacteria</taxon>
        <taxon>Burkholderiales</taxon>
        <taxon>Burkholderiaceae</taxon>
        <taxon>Paraburkholderia</taxon>
    </lineage>
</organism>
<proteinExistence type="predicted"/>
<gene>
    <name evidence="1" type="ORF">SAMN05216466_102540</name>
</gene>
<sequence length="193" mass="20886">MDTRNSFAAARRSFALKPDSGKTPATSWRLSGAAGVGALAALLLAGCAQNPLAYQPGANAATLTARLGQPSEVYPLADGGKRLMWTTQPFGETTVAADVAADGTVQSVRQVLQPNEFAKAQVGIWTEHDVLTNFGRPEETVSMPLKNQEVWSYRYQEGGTWKLLYNFYFDRSGVLRMTQKSPDSLNQNGDGVL</sequence>
<accession>A0A1G7SIW9</accession>
<dbReference type="AlphaFoldDB" id="A0A1G7SIW9"/>
<evidence type="ECO:0000313" key="1">
    <source>
        <dbReference type="EMBL" id="SDG23007.1"/>
    </source>
</evidence>
<protein>
    <recommendedName>
        <fullName evidence="3">Beta-barrel assembly machine subunit BamE</fullName>
    </recommendedName>
</protein>
<name>A0A1G7SIW9_9BURK</name>